<feature type="compositionally biased region" description="Polar residues" evidence="1">
    <location>
        <begin position="295"/>
        <end position="304"/>
    </location>
</feature>
<feature type="compositionally biased region" description="Polar residues" evidence="1">
    <location>
        <begin position="66"/>
        <end position="77"/>
    </location>
</feature>
<evidence type="ECO:0000313" key="4">
    <source>
        <dbReference type="Proteomes" id="UP000193144"/>
    </source>
</evidence>
<feature type="compositionally biased region" description="Polar residues" evidence="1">
    <location>
        <begin position="342"/>
        <end position="351"/>
    </location>
</feature>
<dbReference type="InterPro" id="IPR009060">
    <property type="entry name" value="UBA-like_sf"/>
</dbReference>
<sequence length="787" mass="85580">MTRIILDSEDELDDDVESPPRRQNTSTEHVEPSSTTHESGTGSTESLKRAIEATHRAHFQARCGPSDQSARKSTTMTPEHRSKRRKTSTDGFTGNSPSMHSGRRKPMEMYSRSKSVFSSPFRGESPDEARPDGAAEISTDEPPNLSRGAAAHAQPSMGEEHTPIETGQISDPSYGAWGLDGTIRANYAEHEPLAMFPETSSTIPNATYTQEKLLDQVMSPTFLGVAPEPDMPPYEPAQASIPWSEYLRTSPTDAEVRSDQRNAHAQAPDLSQNAPQPITTQPPHSENHDDLAVSQLPQSPNLSQRSRRSSVPMKPSPLRGETDLATTTSCTGNEGDFGPPNETVTPTATTPKKQKDRSSSLPKIDDDVLTIGLPKEQYKPRPSRSRSLRLEIEEPIDYSVPPEKAAKKGAKRSKTMGGGDSTPQKVQQICDMGFTPSTTAMALKKNKGNVNRTVDWLVKNNSDNEEDELAPSRSSRAMTKTKTQKSNLKLANQATDTINPSVDAMSSKQRGQRRVSFSATDDVAVIPKSIAQDAILEEGITDVGAQENTIVEEAVKETITAITVKCASHDKVNVAATSSPQVVISNGKSKESAPSPRVQETHTKYDTPQKVKCLPGPPSKKARRRKTTLDQPESITEELDIIPLEPVKEKKRGRGRPRKDALPVPVVVDPFPGDKLVEQNVDGKENKSVEKVGEPAHQEIQANKGAIEVLPKSGGKKVADSAAPPMQDHPASTPPPKPSNVGAERTPERQLKTANPAHSPINKGKVPYRVGLSKRARIAPLLRVVKK</sequence>
<evidence type="ECO:0000259" key="2">
    <source>
        <dbReference type="PROSITE" id="PS50030"/>
    </source>
</evidence>
<feature type="compositionally biased region" description="Low complexity" evidence="1">
    <location>
        <begin position="33"/>
        <end position="45"/>
    </location>
</feature>
<dbReference type="SMART" id="SM00165">
    <property type="entry name" value="UBA"/>
    <property type="match status" value="1"/>
</dbReference>
<feature type="region of interest" description="Disordered" evidence="1">
    <location>
        <begin position="224"/>
        <end position="426"/>
    </location>
</feature>
<feature type="compositionally biased region" description="Polar residues" evidence="1">
    <location>
        <begin position="472"/>
        <end position="486"/>
    </location>
</feature>
<dbReference type="InterPro" id="IPR015940">
    <property type="entry name" value="UBA"/>
</dbReference>
<dbReference type="EMBL" id="MCFA01000056">
    <property type="protein sequence ID" value="ORY11872.1"/>
    <property type="molecule type" value="Genomic_DNA"/>
</dbReference>
<evidence type="ECO:0000313" key="3">
    <source>
        <dbReference type="EMBL" id="ORY11872.1"/>
    </source>
</evidence>
<feature type="compositionally biased region" description="Acidic residues" evidence="1">
    <location>
        <begin position="7"/>
        <end position="17"/>
    </location>
</feature>
<dbReference type="Pfam" id="PF00627">
    <property type="entry name" value="UBA"/>
    <property type="match status" value="1"/>
</dbReference>
<gene>
    <name evidence="3" type="ORF">BCR34DRAFT_600995</name>
</gene>
<dbReference type="SUPFAM" id="SSF46934">
    <property type="entry name" value="UBA-like"/>
    <property type="match status" value="1"/>
</dbReference>
<dbReference type="PROSITE" id="PS50030">
    <property type="entry name" value="UBA"/>
    <property type="match status" value="1"/>
</dbReference>
<accession>A0A1Y1ZNP5</accession>
<dbReference type="OrthoDB" id="5404794at2759"/>
<comment type="caution">
    <text evidence="3">The sequence shown here is derived from an EMBL/GenBank/DDBJ whole genome shotgun (WGS) entry which is preliminary data.</text>
</comment>
<feature type="compositionally biased region" description="Polar residues" evidence="1">
    <location>
        <begin position="269"/>
        <end position="284"/>
    </location>
</feature>
<feature type="region of interest" description="Disordered" evidence="1">
    <location>
        <begin position="1"/>
        <end position="179"/>
    </location>
</feature>
<name>A0A1Y1ZNP5_9PLEO</name>
<organism evidence="3 4">
    <name type="scientific">Clohesyomyces aquaticus</name>
    <dbReference type="NCBI Taxonomy" id="1231657"/>
    <lineage>
        <taxon>Eukaryota</taxon>
        <taxon>Fungi</taxon>
        <taxon>Dikarya</taxon>
        <taxon>Ascomycota</taxon>
        <taxon>Pezizomycotina</taxon>
        <taxon>Dothideomycetes</taxon>
        <taxon>Pleosporomycetidae</taxon>
        <taxon>Pleosporales</taxon>
        <taxon>Lindgomycetaceae</taxon>
        <taxon>Clohesyomyces</taxon>
    </lineage>
</organism>
<feature type="compositionally biased region" description="Basic and acidic residues" evidence="1">
    <location>
        <begin position="675"/>
        <end position="697"/>
    </location>
</feature>
<proteinExistence type="predicted"/>
<reference evidence="3 4" key="1">
    <citation type="submission" date="2016-07" db="EMBL/GenBank/DDBJ databases">
        <title>Pervasive Adenine N6-methylation of Active Genes in Fungi.</title>
        <authorList>
            <consortium name="DOE Joint Genome Institute"/>
            <person name="Mondo S.J."/>
            <person name="Dannebaum R.O."/>
            <person name="Kuo R.C."/>
            <person name="Labutti K."/>
            <person name="Haridas S."/>
            <person name="Kuo A."/>
            <person name="Salamov A."/>
            <person name="Ahrendt S.R."/>
            <person name="Lipzen A."/>
            <person name="Sullivan W."/>
            <person name="Andreopoulos W.B."/>
            <person name="Clum A."/>
            <person name="Lindquist E."/>
            <person name="Daum C."/>
            <person name="Ramamoorthy G.K."/>
            <person name="Gryganskyi A."/>
            <person name="Culley D."/>
            <person name="Magnuson J.K."/>
            <person name="James T.Y."/>
            <person name="O'Malley M.A."/>
            <person name="Stajich J.E."/>
            <person name="Spatafora J.W."/>
            <person name="Visel A."/>
            <person name="Grigoriev I.V."/>
        </authorList>
    </citation>
    <scope>NUCLEOTIDE SEQUENCE [LARGE SCALE GENOMIC DNA]</scope>
    <source>
        <strain evidence="3 4">CBS 115471</strain>
    </source>
</reference>
<feature type="region of interest" description="Disordered" evidence="1">
    <location>
        <begin position="463"/>
        <end position="486"/>
    </location>
</feature>
<dbReference type="Gene3D" id="1.10.8.10">
    <property type="entry name" value="DNA helicase RuvA subunit, C-terminal domain"/>
    <property type="match status" value="1"/>
</dbReference>
<protein>
    <recommendedName>
        <fullName evidence="2">UBA domain-containing protein</fullName>
    </recommendedName>
</protein>
<feature type="compositionally biased region" description="Basic and acidic residues" evidence="1">
    <location>
        <begin position="599"/>
        <end position="609"/>
    </location>
</feature>
<feature type="compositionally biased region" description="Polar residues" evidence="1">
    <location>
        <begin position="89"/>
        <end position="99"/>
    </location>
</feature>
<dbReference type="CDD" id="cd14297">
    <property type="entry name" value="UBA2_spUBP14_like"/>
    <property type="match status" value="1"/>
</dbReference>
<dbReference type="Proteomes" id="UP000193144">
    <property type="component" value="Unassembled WGS sequence"/>
</dbReference>
<feature type="compositionally biased region" description="Basic and acidic residues" evidence="1">
    <location>
        <begin position="124"/>
        <end position="133"/>
    </location>
</feature>
<feature type="region of interest" description="Disordered" evidence="1">
    <location>
        <begin position="583"/>
        <end position="631"/>
    </location>
</feature>
<feature type="compositionally biased region" description="Basic and acidic residues" evidence="1">
    <location>
        <begin position="46"/>
        <end position="55"/>
    </location>
</feature>
<feature type="region of interest" description="Disordered" evidence="1">
    <location>
        <begin position="646"/>
        <end position="768"/>
    </location>
</feature>
<dbReference type="AlphaFoldDB" id="A0A1Y1ZNP5"/>
<feature type="domain" description="UBA" evidence="2">
    <location>
        <begin position="420"/>
        <end position="460"/>
    </location>
</feature>
<evidence type="ECO:0000256" key="1">
    <source>
        <dbReference type="SAM" id="MobiDB-lite"/>
    </source>
</evidence>
<keyword evidence="4" id="KW-1185">Reference proteome</keyword>